<protein>
    <recommendedName>
        <fullName evidence="3">Efflux RND transporter permease subunit</fullName>
    </recommendedName>
</protein>
<evidence type="ECO:0008006" key="3">
    <source>
        <dbReference type="Google" id="ProtNLM"/>
    </source>
</evidence>
<dbReference type="Proteomes" id="UP000886059">
    <property type="component" value="Unassembled WGS sequence"/>
</dbReference>
<feature type="non-terminal residue" evidence="2">
    <location>
        <position position="1"/>
    </location>
</feature>
<accession>A0A7C5DEA4</accession>
<dbReference type="SUPFAM" id="SSF82866">
    <property type="entry name" value="Multidrug efflux transporter AcrB transmembrane domain"/>
    <property type="match status" value="1"/>
</dbReference>
<dbReference type="AlphaFoldDB" id="A0A7C5DEA4"/>
<dbReference type="EMBL" id="DRSK01000119">
    <property type="protein sequence ID" value="HHE07684.1"/>
    <property type="molecule type" value="Genomic_DNA"/>
</dbReference>
<comment type="caution">
    <text evidence="2">The sequence shown here is derived from an EMBL/GenBank/DDBJ whole genome shotgun (WGS) entry which is preliminary data.</text>
</comment>
<evidence type="ECO:0000256" key="1">
    <source>
        <dbReference type="SAM" id="Phobius"/>
    </source>
</evidence>
<dbReference type="Gene3D" id="1.20.1640.10">
    <property type="entry name" value="Multidrug efflux transporter AcrB transmembrane domain"/>
    <property type="match status" value="1"/>
</dbReference>
<sequence>IAGMIPIALEQAVGLERLSPLADVAIGGLLVGTLLTLVYVPMYAYVFDKDAQADRAPVKA</sequence>
<keyword evidence="1" id="KW-1133">Transmembrane helix</keyword>
<gene>
    <name evidence="2" type="ORF">ENL01_02040</name>
</gene>
<keyword evidence="1" id="KW-0812">Transmembrane</keyword>
<proteinExistence type="predicted"/>
<evidence type="ECO:0000313" key="2">
    <source>
        <dbReference type="EMBL" id="HHE07684.1"/>
    </source>
</evidence>
<reference evidence="2" key="1">
    <citation type="journal article" date="2020" name="mSystems">
        <title>Genome- and Community-Level Interaction Insights into Carbon Utilization and Element Cycling Functions of Hydrothermarchaeota in Hydrothermal Sediment.</title>
        <authorList>
            <person name="Zhou Z."/>
            <person name="Liu Y."/>
            <person name="Xu W."/>
            <person name="Pan J."/>
            <person name="Luo Z.H."/>
            <person name="Li M."/>
        </authorList>
    </citation>
    <scope>NUCLEOTIDE SEQUENCE [LARGE SCALE GENOMIC DNA]</scope>
    <source>
        <strain evidence="2">HyVt-628</strain>
    </source>
</reference>
<name>A0A7C5DEA4_9CHLB</name>
<keyword evidence="1" id="KW-0472">Membrane</keyword>
<organism evidence="2">
    <name type="scientific">Chlorobaculum parvum</name>
    <dbReference type="NCBI Taxonomy" id="274539"/>
    <lineage>
        <taxon>Bacteria</taxon>
        <taxon>Pseudomonadati</taxon>
        <taxon>Chlorobiota</taxon>
        <taxon>Chlorobiia</taxon>
        <taxon>Chlorobiales</taxon>
        <taxon>Chlorobiaceae</taxon>
        <taxon>Chlorobaculum</taxon>
    </lineage>
</organism>
<feature type="transmembrane region" description="Helical" evidence="1">
    <location>
        <begin position="24"/>
        <end position="46"/>
    </location>
</feature>